<gene>
    <name evidence="1" type="ORF">MARPO_0313s0002</name>
</gene>
<reference evidence="2" key="1">
    <citation type="journal article" date="2017" name="Cell">
        <title>Insights into land plant evolution garnered from the Marchantia polymorpha genome.</title>
        <authorList>
            <person name="Bowman J.L."/>
            <person name="Kohchi T."/>
            <person name="Yamato K.T."/>
            <person name="Jenkins J."/>
            <person name="Shu S."/>
            <person name="Ishizaki K."/>
            <person name="Yamaoka S."/>
            <person name="Nishihama R."/>
            <person name="Nakamura Y."/>
            <person name="Berger F."/>
            <person name="Adam C."/>
            <person name="Aki S.S."/>
            <person name="Althoff F."/>
            <person name="Araki T."/>
            <person name="Arteaga-Vazquez M.A."/>
            <person name="Balasubrmanian S."/>
            <person name="Barry K."/>
            <person name="Bauer D."/>
            <person name="Boehm C.R."/>
            <person name="Briginshaw L."/>
            <person name="Caballero-Perez J."/>
            <person name="Catarino B."/>
            <person name="Chen F."/>
            <person name="Chiyoda S."/>
            <person name="Chovatia M."/>
            <person name="Davies K.M."/>
            <person name="Delmans M."/>
            <person name="Demura T."/>
            <person name="Dierschke T."/>
            <person name="Dolan L."/>
            <person name="Dorantes-Acosta A.E."/>
            <person name="Eklund D.M."/>
            <person name="Florent S.N."/>
            <person name="Flores-Sandoval E."/>
            <person name="Fujiyama A."/>
            <person name="Fukuzawa H."/>
            <person name="Galik B."/>
            <person name="Grimanelli D."/>
            <person name="Grimwood J."/>
            <person name="Grossniklaus U."/>
            <person name="Hamada T."/>
            <person name="Haseloff J."/>
            <person name="Hetherington A.J."/>
            <person name="Higo A."/>
            <person name="Hirakawa Y."/>
            <person name="Hundley H.N."/>
            <person name="Ikeda Y."/>
            <person name="Inoue K."/>
            <person name="Inoue S.I."/>
            <person name="Ishida S."/>
            <person name="Jia Q."/>
            <person name="Kakita M."/>
            <person name="Kanazawa T."/>
            <person name="Kawai Y."/>
            <person name="Kawashima T."/>
            <person name="Kennedy M."/>
            <person name="Kinose K."/>
            <person name="Kinoshita T."/>
            <person name="Kohara Y."/>
            <person name="Koide E."/>
            <person name="Komatsu K."/>
            <person name="Kopischke S."/>
            <person name="Kubo M."/>
            <person name="Kyozuka J."/>
            <person name="Lagercrantz U."/>
            <person name="Lin S.S."/>
            <person name="Lindquist E."/>
            <person name="Lipzen A.M."/>
            <person name="Lu C.W."/>
            <person name="De Luna E."/>
            <person name="Martienssen R.A."/>
            <person name="Minamino N."/>
            <person name="Mizutani M."/>
            <person name="Mizutani M."/>
            <person name="Mochizuki N."/>
            <person name="Monte I."/>
            <person name="Mosher R."/>
            <person name="Nagasaki H."/>
            <person name="Nakagami H."/>
            <person name="Naramoto S."/>
            <person name="Nishitani K."/>
            <person name="Ohtani M."/>
            <person name="Okamoto T."/>
            <person name="Okumura M."/>
            <person name="Phillips J."/>
            <person name="Pollak B."/>
            <person name="Reinders A."/>
            <person name="Rovekamp M."/>
            <person name="Sano R."/>
            <person name="Sawa S."/>
            <person name="Schmid M.W."/>
            <person name="Shirakawa M."/>
            <person name="Solano R."/>
            <person name="Spunde A."/>
            <person name="Suetsugu N."/>
            <person name="Sugano S."/>
            <person name="Sugiyama A."/>
            <person name="Sun R."/>
            <person name="Suzuki Y."/>
            <person name="Takenaka M."/>
            <person name="Takezawa D."/>
            <person name="Tomogane H."/>
            <person name="Tsuzuki M."/>
            <person name="Ueda T."/>
            <person name="Umeda M."/>
            <person name="Ward J.M."/>
            <person name="Watanabe Y."/>
            <person name="Yazaki K."/>
            <person name="Yokoyama R."/>
            <person name="Yoshitake Y."/>
            <person name="Yotsui I."/>
            <person name="Zachgo S."/>
            <person name="Schmutz J."/>
        </authorList>
    </citation>
    <scope>NUCLEOTIDE SEQUENCE [LARGE SCALE GENOMIC DNA]</scope>
    <source>
        <strain evidence="2">Tak-1</strain>
    </source>
</reference>
<dbReference type="Proteomes" id="UP000244005">
    <property type="component" value="Unassembled WGS sequence"/>
</dbReference>
<protein>
    <submittedName>
        <fullName evidence="1">Uncharacterized protein</fullName>
    </submittedName>
</protein>
<accession>A0A2R6VZ25</accession>
<name>A0A2R6VZ25_MARPO</name>
<evidence type="ECO:0000313" key="1">
    <source>
        <dbReference type="EMBL" id="PTQ26852.1"/>
    </source>
</evidence>
<dbReference type="AlphaFoldDB" id="A0A2R6VZ25"/>
<evidence type="ECO:0000313" key="2">
    <source>
        <dbReference type="Proteomes" id="UP000244005"/>
    </source>
</evidence>
<keyword evidence="2" id="KW-1185">Reference proteome</keyword>
<sequence length="82" mass="9260">MRLSRESTRTLTSSRMLLCNQSLQGHQEIIKRINFNIGRSLLNPTEVRVQAQEGCYHGPIICNHIKSQFLIPSSSGWIAHGV</sequence>
<dbReference type="EMBL" id="KZ772987">
    <property type="protein sequence ID" value="PTQ26852.1"/>
    <property type="molecule type" value="Genomic_DNA"/>
</dbReference>
<organism evidence="1 2">
    <name type="scientific">Marchantia polymorpha</name>
    <name type="common">Common liverwort</name>
    <name type="synonym">Marchantia aquatica</name>
    <dbReference type="NCBI Taxonomy" id="3197"/>
    <lineage>
        <taxon>Eukaryota</taxon>
        <taxon>Viridiplantae</taxon>
        <taxon>Streptophyta</taxon>
        <taxon>Embryophyta</taxon>
        <taxon>Marchantiophyta</taxon>
        <taxon>Marchantiopsida</taxon>
        <taxon>Marchantiidae</taxon>
        <taxon>Marchantiales</taxon>
        <taxon>Marchantiaceae</taxon>
        <taxon>Marchantia</taxon>
    </lineage>
</organism>
<proteinExistence type="predicted"/>